<dbReference type="Gene3D" id="3.40.190.10">
    <property type="entry name" value="Periplasmic binding protein-like II"/>
    <property type="match status" value="1"/>
</dbReference>
<evidence type="ECO:0000313" key="3">
    <source>
        <dbReference type="EMBL" id="GAA4740050.1"/>
    </source>
</evidence>
<organism evidence="3 4">
    <name type="scientific">Gordonia alkaliphila</name>
    <dbReference type="NCBI Taxonomy" id="1053547"/>
    <lineage>
        <taxon>Bacteria</taxon>
        <taxon>Bacillati</taxon>
        <taxon>Actinomycetota</taxon>
        <taxon>Actinomycetes</taxon>
        <taxon>Mycobacteriales</taxon>
        <taxon>Gordoniaceae</taxon>
        <taxon>Gordonia</taxon>
    </lineage>
</organism>
<accession>A0ABP8YX26</accession>
<dbReference type="Gene3D" id="3.90.76.10">
    <property type="entry name" value="Dipeptide-binding Protein, Domain 1"/>
    <property type="match status" value="1"/>
</dbReference>
<dbReference type="Gene3D" id="3.10.105.10">
    <property type="entry name" value="Dipeptide-binding Protein, Domain 3"/>
    <property type="match status" value="1"/>
</dbReference>
<dbReference type="SUPFAM" id="SSF53850">
    <property type="entry name" value="Periplasmic binding protein-like II"/>
    <property type="match status" value="1"/>
</dbReference>
<feature type="signal peptide" evidence="1">
    <location>
        <begin position="1"/>
        <end position="24"/>
    </location>
</feature>
<sequence>MSRARRWTRVAVAGLTAVLAASLAACGDSGADRVNYLIDAGVGNYNVNTVAGYASGAVMALARVQPGFSYLGPDGQVVPDHDIGSVTVEEGPSLTLRYTFAKDSVYSDGTQMTCDDIALAAAAMGGKLRGFDAATHAGYRDIARVDCTPGEKTALVTFARGRDYAQWPALFGVGALLPSHVVARMAGEDDLVGALDSRDQDRIGKIATAWNTGFTLTPGQEINQDDFVSAGPYRVARYTVDGGLELTANDKWWAQAPVTKNVTVWPRGTDAGKAVDEGRIDVADTADLSVGDRVAGRATAELDGSENRTAEQDPRPLSVTELVPAARGVMADPLVRRAFASCVPRDRLAQRFGANGLVWSLRTVAPADSLSGALNEQFARRYPRADVRRARTLLAQRPTDENGRRPKVNIRLGYVGPDPVAAAVVADISGSCSAANITVTDAASPEVTPGDLGRSVDVLLTNGPTGSAAAGTASGFPDAFALFRGDPLNLSGFDDARAAGAINDLSLTDVGSTRLPLIRTVETAAWDRLASIPLYGTVRAREHTPQVARVVPGLARTGTGWNMDRWELT</sequence>
<keyword evidence="4" id="KW-1185">Reference proteome</keyword>
<dbReference type="InterPro" id="IPR000914">
    <property type="entry name" value="SBP_5_dom"/>
</dbReference>
<evidence type="ECO:0000313" key="4">
    <source>
        <dbReference type="Proteomes" id="UP001500822"/>
    </source>
</evidence>
<evidence type="ECO:0000256" key="1">
    <source>
        <dbReference type="SAM" id="SignalP"/>
    </source>
</evidence>
<dbReference type="EMBL" id="BAABIE010000002">
    <property type="protein sequence ID" value="GAA4740050.1"/>
    <property type="molecule type" value="Genomic_DNA"/>
</dbReference>
<dbReference type="PANTHER" id="PTHR30290:SF65">
    <property type="entry name" value="MONOACYL PHOSPHATIDYLINOSITOL TETRAMANNOSIDE-BINDING PROTEIN LPQW-RELATED"/>
    <property type="match status" value="1"/>
</dbReference>
<dbReference type="Pfam" id="PF00496">
    <property type="entry name" value="SBP_bac_5"/>
    <property type="match status" value="1"/>
</dbReference>
<dbReference type="RefSeq" id="WP_345312303.1">
    <property type="nucleotide sequence ID" value="NZ_BAABIE010000002.1"/>
</dbReference>
<gene>
    <name evidence="3" type="ORF">GCM10023217_04950</name>
</gene>
<dbReference type="PROSITE" id="PS51257">
    <property type="entry name" value="PROKAR_LIPOPROTEIN"/>
    <property type="match status" value="1"/>
</dbReference>
<keyword evidence="1" id="KW-0732">Signal</keyword>
<dbReference type="Proteomes" id="UP001500822">
    <property type="component" value="Unassembled WGS sequence"/>
</dbReference>
<feature type="domain" description="Solute-binding protein family 5" evidence="2">
    <location>
        <begin position="94"/>
        <end position="439"/>
    </location>
</feature>
<comment type="caution">
    <text evidence="3">The sequence shown here is derived from an EMBL/GenBank/DDBJ whole genome shotgun (WGS) entry which is preliminary data.</text>
</comment>
<protein>
    <submittedName>
        <fullName evidence="3">ABC transporter substrate-binding protein</fullName>
    </submittedName>
</protein>
<name>A0ABP8YX26_9ACTN</name>
<proteinExistence type="predicted"/>
<feature type="chain" id="PRO_5046336366" evidence="1">
    <location>
        <begin position="25"/>
        <end position="569"/>
    </location>
</feature>
<dbReference type="PANTHER" id="PTHR30290">
    <property type="entry name" value="PERIPLASMIC BINDING COMPONENT OF ABC TRANSPORTER"/>
    <property type="match status" value="1"/>
</dbReference>
<evidence type="ECO:0000259" key="2">
    <source>
        <dbReference type="Pfam" id="PF00496"/>
    </source>
</evidence>
<reference evidence="4" key="1">
    <citation type="journal article" date="2019" name="Int. J. Syst. Evol. Microbiol.">
        <title>The Global Catalogue of Microorganisms (GCM) 10K type strain sequencing project: providing services to taxonomists for standard genome sequencing and annotation.</title>
        <authorList>
            <consortium name="The Broad Institute Genomics Platform"/>
            <consortium name="The Broad Institute Genome Sequencing Center for Infectious Disease"/>
            <person name="Wu L."/>
            <person name="Ma J."/>
        </authorList>
    </citation>
    <scope>NUCLEOTIDE SEQUENCE [LARGE SCALE GENOMIC DNA]</scope>
    <source>
        <strain evidence="4">JCM 18077</strain>
    </source>
</reference>
<dbReference type="InterPro" id="IPR039424">
    <property type="entry name" value="SBP_5"/>
</dbReference>